<reference evidence="2 3" key="1">
    <citation type="submission" date="2023-01" db="EMBL/GenBank/DDBJ databases">
        <authorList>
            <person name="Whitehead M."/>
        </authorList>
    </citation>
    <scope>NUCLEOTIDE SEQUENCE [LARGE SCALE GENOMIC DNA]</scope>
</reference>
<protein>
    <recommendedName>
        <fullName evidence="4">RNA-directed DNA polymerase from transposon X-element</fullName>
    </recommendedName>
</protein>
<feature type="compositionally biased region" description="Basic residues" evidence="1">
    <location>
        <begin position="148"/>
        <end position="157"/>
    </location>
</feature>
<evidence type="ECO:0000313" key="2">
    <source>
        <dbReference type="EMBL" id="CAI6370066.1"/>
    </source>
</evidence>
<gene>
    <name evidence="2" type="ORF">MEUPH1_LOCUS24232</name>
</gene>
<feature type="compositionally biased region" description="Low complexity" evidence="1">
    <location>
        <begin position="121"/>
        <end position="130"/>
    </location>
</feature>
<comment type="caution">
    <text evidence="2">The sequence shown here is derived from an EMBL/GenBank/DDBJ whole genome shotgun (WGS) entry which is preliminary data.</text>
</comment>
<organism evidence="2 3">
    <name type="scientific">Macrosiphum euphorbiae</name>
    <name type="common">potato aphid</name>
    <dbReference type="NCBI Taxonomy" id="13131"/>
    <lineage>
        <taxon>Eukaryota</taxon>
        <taxon>Metazoa</taxon>
        <taxon>Ecdysozoa</taxon>
        <taxon>Arthropoda</taxon>
        <taxon>Hexapoda</taxon>
        <taxon>Insecta</taxon>
        <taxon>Pterygota</taxon>
        <taxon>Neoptera</taxon>
        <taxon>Paraneoptera</taxon>
        <taxon>Hemiptera</taxon>
        <taxon>Sternorrhyncha</taxon>
        <taxon>Aphidomorpha</taxon>
        <taxon>Aphidoidea</taxon>
        <taxon>Aphididae</taxon>
        <taxon>Macrosiphini</taxon>
        <taxon>Macrosiphum</taxon>
    </lineage>
</organism>
<evidence type="ECO:0008006" key="4">
    <source>
        <dbReference type="Google" id="ProtNLM"/>
    </source>
</evidence>
<sequence length="345" mass="37974">MPPSIPDRWDMETEPTKNQNKRKLSGSTTPNSHGGKRGLKIPTVPPTTDTDGALCAATTAMRYACELVEGLADEYHTEEHIGPCLAKVVKALEQVCKAMGLLSKDRPPTPIVQQLKKKDASTTTDTPDSQTKTKELVTAKNNPTATKARPRRRKTGKNKSGIRTPKAKPPAQGNEVPPTDQPEQAENRPVELEEVPFTLVEKATKKPPAPRPDGIPNEVLAKTALLRPLSLLGVFNKCLAHTTFPERWKESRLVLLHKGPGKPPLEPSSYRPLSMLDSAGKLLKRLILTRLTSILTLLANDRRINTASGAAVRRRTPSPDFWRRPKAQPWAPSITETCASPYPWT</sequence>
<evidence type="ECO:0000313" key="3">
    <source>
        <dbReference type="Proteomes" id="UP001160148"/>
    </source>
</evidence>
<proteinExistence type="predicted"/>
<dbReference type="EMBL" id="CARXXK010000184">
    <property type="protein sequence ID" value="CAI6370066.1"/>
    <property type="molecule type" value="Genomic_DNA"/>
</dbReference>
<evidence type="ECO:0000256" key="1">
    <source>
        <dbReference type="SAM" id="MobiDB-lite"/>
    </source>
</evidence>
<feature type="region of interest" description="Disordered" evidence="1">
    <location>
        <begin position="1"/>
        <end position="47"/>
    </location>
</feature>
<dbReference type="PANTHER" id="PTHR19446">
    <property type="entry name" value="REVERSE TRANSCRIPTASES"/>
    <property type="match status" value="1"/>
</dbReference>
<feature type="region of interest" description="Disordered" evidence="1">
    <location>
        <begin position="103"/>
        <end position="189"/>
    </location>
</feature>
<dbReference type="Proteomes" id="UP001160148">
    <property type="component" value="Unassembled WGS sequence"/>
</dbReference>
<accession>A0AAV0XPI6</accession>
<dbReference type="AlphaFoldDB" id="A0AAV0XPI6"/>
<keyword evidence="3" id="KW-1185">Reference proteome</keyword>
<name>A0AAV0XPI6_9HEMI</name>